<reference evidence="1 2" key="1">
    <citation type="submission" date="2021-06" db="EMBL/GenBank/DDBJ databases">
        <title>Caerostris darwini draft genome.</title>
        <authorList>
            <person name="Kono N."/>
            <person name="Arakawa K."/>
        </authorList>
    </citation>
    <scope>NUCLEOTIDE SEQUENCE [LARGE SCALE GENOMIC DNA]</scope>
</reference>
<evidence type="ECO:0000313" key="1">
    <source>
        <dbReference type="EMBL" id="GIX79126.1"/>
    </source>
</evidence>
<comment type="caution">
    <text evidence="1">The sequence shown here is derived from an EMBL/GenBank/DDBJ whole genome shotgun (WGS) entry which is preliminary data.</text>
</comment>
<dbReference type="EMBL" id="BPLQ01001154">
    <property type="protein sequence ID" value="GIX79126.1"/>
    <property type="molecule type" value="Genomic_DNA"/>
</dbReference>
<name>A0AAV4N3W7_9ARAC</name>
<proteinExistence type="predicted"/>
<organism evidence="1 2">
    <name type="scientific">Caerostris darwini</name>
    <dbReference type="NCBI Taxonomy" id="1538125"/>
    <lineage>
        <taxon>Eukaryota</taxon>
        <taxon>Metazoa</taxon>
        <taxon>Ecdysozoa</taxon>
        <taxon>Arthropoda</taxon>
        <taxon>Chelicerata</taxon>
        <taxon>Arachnida</taxon>
        <taxon>Araneae</taxon>
        <taxon>Araneomorphae</taxon>
        <taxon>Entelegynae</taxon>
        <taxon>Araneoidea</taxon>
        <taxon>Araneidae</taxon>
        <taxon>Caerostris</taxon>
    </lineage>
</organism>
<evidence type="ECO:0000313" key="2">
    <source>
        <dbReference type="Proteomes" id="UP001054837"/>
    </source>
</evidence>
<dbReference type="Proteomes" id="UP001054837">
    <property type="component" value="Unassembled WGS sequence"/>
</dbReference>
<sequence>MCPRLRLTYSTYSSKSILLPLPTLSPYPIPNSKVREIESSFRHPDVQQNILAYRSTMPVSNTDMENQRTIHHTTPAILYHSSKLIKK</sequence>
<protein>
    <submittedName>
        <fullName evidence="1">Uncharacterized protein</fullName>
    </submittedName>
</protein>
<accession>A0AAV4N3W7</accession>
<keyword evidence="2" id="KW-1185">Reference proteome</keyword>
<gene>
    <name evidence="1" type="ORF">CDAR_45721</name>
</gene>
<dbReference type="AlphaFoldDB" id="A0AAV4N3W7"/>